<dbReference type="InterPro" id="IPR016477">
    <property type="entry name" value="Fructo-/Ketosamine-3-kinase"/>
</dbReference>
<keyword evidence="5" id="KW-1185">Reference proteome</keyword>
<dbReference type="EMBL" id="NBII01000003">
    <property type="protein sequence ID" value="PAV21170.1"/>
    <property type="molecule type" value="Genomic_DNA"/>
</dbReference>
<sequence length="298" mass="33160">MSANENILREKLVEIEPNAANFTISLPIITSSSGKRYFAKVGSRSETEQYTGETESLKHIYNAAPGLAPRVLQSGISPTSGKPYFISEYLDITYHSNASMKKLASRLASELHVYKSDKGFGFDVPTFCGATRMKNGWYDTWESCYDALIGGLQEGLEKRGATRPLCEKIAEVRRTVIPFLLGPLNIEPVLLHGDLWSGNTGLDKKTNEPVIYDPSSFYGHNEADLAIARIFGGFPTSFFEKYHELLPKSEPADQYEQRLSLYKLFHYLNHALLFGSGGGYASTASELMDELINICQSK</sequence>
<proteinExistence type="inferred from homology"/>
<name>A0A286UNM7_9AGAM</name>
<dbReference type="InterPro" id="IPR011009">
    <property type="entry name" value="Kinase-like_dom_sf"/>
</dbReference>
<keyword evidence="3 4" id="KW-0418">Kinase</keyword>
<dbReference type="GO" id="GO:0016301">
    <property type="term" value="F:kinase activity"/>
    <property type="evidence" value="ECO:0007669"/>
    <property type="project" value="UniProtKB-UniRule"/>
</dbReference>
<dbReference type="OrthoDB" id="5772781at2759"/>
<evidence type="ECO:0000256" key="1">
    <source>
        <dbReference type="ARBA" id="ARBA00011961"/>
    </source>
</evidence>
<dbReference type="GO" id="GO:0102193">
    <property type="term" value="F:protein-ribulosamine 3-kinase activity"/>
    <property type="evidence" value="ECO:0007669"/>
    <property type="project" value="UniProtKB-EC"/>
</dbReference>
<comment type="caution">
    <text evidence="4">The sequence shown here is derived from an EMBL/GenBank/DDBJ whole genome shotgun (WGS) entry which is preliminary data.</text>
</comment>
<dbReference type="Proteomes" id="UP000217199">
    <property type="component" value="Unassembled WGS sequence"/>
</dbReference>
<dbReference type="SUPFAM" id="SSF56112">
    <property type="entry name" value="Protein kinase-like (PK-like)"/>
    <property type="match status" value="1"/>
</dbReference>
<evidence type="ECO:0000313" key="4">
    <source>
        <dbReference type="EMBL" id="PAV21170.1"/>
    </source>
</evidence>
<dbReference type="PIRSF" id="PIRSF006221">
    <property type="entry name" value="Ketosamine-3-kinase"/>
    <property type="match status" value="1"/>
</dbReference>
<comment type="catalytic activity">
    <reaction evidence="2">
        <text>N(6)-D-ribulosyl-L-lysyl-[protein] + ATP = N(6)-(3-O-phospho-D-ribulosyl)-L-lysyl-[protein] + ADP + H(+)</text>
        <dbReference type="Rhea" id="RHEA:48432"/>
        <dbReference type="Rhea" id="RHEA-COMP:12103"/>
        <dbReference type="Rhea" id="RHEA-COMP:12104"/>
        <dbReference type="ChEBI" id="CHEBI:15378"/>
        <dbReference type="ChEBI" id="CHEBI:30616"/>
        <dbReference type="ChEBI" id="CHEBI:90418"/>
        <dbReference type="ChEBI" id="CHEBI:90420"/>
        <dbReference type="ChEBI" id="CHEBI:456216"/>
        <dbReference type="EC" id="2.7.1.172"/>
    </reaction>
    <physiologicalReaction direction="left-to-right" evidence="2">
        <dbReference type="Rhea" id="RHEA:48433"/>
    </physiologicalReaction>
</comment>
<dbReference type="PANTHER" id="PTHR12149:SF8">
    <property type="entry name" value="PROTEIN-RIBULOSAMINE 3-KINASE"/>
    <property type="match status" value="1"/>
</dbReference>
<organism evidence="4 5">
    <name type="scientific">Pyrrhoderma noxium</name>
    <dbReference type="NCBI Taxonomy" id="2282107"/>
    <lineage>
        <taxon>Eukaryota</taxon>
        <taxon>Fungi</taxon>
        <taxon>Dikarya</taxon>
        <taxon>Basidiomycota</taxon>
        <taxon>Agaricomycotina</taxon>
        <taxon>Agaricomycetes</taxon>
        <taxon>Hymenochaetales</taxon>
        <taxon>Hymenochaetaceae</taxon>
        <taxon>Pyrrhoderma</taxon>
    </lineage>
</organism>
<dbReference type="AlphaFoldDB" id="A0A286UNM7"/>
<dbReference type="Pfam" id="PF03881">
    <property type="entry name" value="Fructosamin_kin"/>
    <property type="match status" value="1"/>
</dbReference>
<keyword evidence="3" id="KW-0808">Transferase</keyword>
<protein>
    <recommendedName>
        <fullName evidence="1">protein-ribulosamine 3-kinase</fullName>
        <ecNumber evidence="1">2.7.1.172</ecNumber>
    </recommendedName>
</protein>
<dbReference type="Gene3D" id="3.90.1200.10">
    <property type="match status" value="1"/>
</dbReference>
<dbReference type="PANTHER" id="PTHR12149">
    <property type="entry name" value="FRUCTOSAMINE 3 KINASE-RELATED PROTEIN"/>
    <property type="match status" value="1"/>
</dbReference>
<dbReference type="EC" id="2.7.1.172" evidence="1"/>
<evidence type="ECO:0000313" key="5">
    <source>
        <dbReference type="Proteomes" id="UP000217199"/>
    </source>
</evidence>
<evidence type="ECO:0000256" key="3">
    <source>
        <dbReference type="PIRNR" id="PIRNR006221"/>
    </source>
</evidence>
<reference evidence="4 5" key="1">
    <citation type="journal article" date="2017" name="Mol. Ecol.">
        <title>Comparative and population genomic landscape of Phellinus noxius: A hypervariable fungus causing root rot in trees.</title>
        <authorList>
            <person name="Chung C.L."/>
            <person name="Lee T.J."/>
            <person name="Akiba M."/>
            <person name="Lee H.H."/>
            <person name="Kuo T.H."/>
            <person name="Liu D."/>
            <person name="Ke H.M."/>
            <person name="Yokoi T."/>
            <person name="Roa M.B."/>
            <person name="Lu M.J."/>
            <person name="Chang Y.Y."/>
            <person name="Ann P.J."/>
            <person name="Tsai J.N."/>
            <person name="Chen C.Y."/>
            <person name="Tzean S.S."/>
            <person name="Ota Y."/>
            <person name="Hattori T."/>
            <person name="Sahashi N."/>
            <person name="Liou R.F."/>
            <person name="Kikuchi T."/>
            <person name="Tsai I.J."/>
        </authorList>
    </citation>
    <scope>NUCLEOTIDE SEQUENCE [LARGE SCALE GENOMIC DNA]</scope>
    <source>
        <strain evidence="4 5">FFPRI411160</strain>
    </source>
</reference>
<gene>
    <name evidence="4" type="ORF">PNOK_0379700</name>
</gene>
<dbReference type="STRING" id="2282107.A0A286UNM7"/>
<accession>A0A286UNM7</accession>
<dbReference type="InParanoid" id="A0A286UNM7"/>
<comment type="similarity">
    <text evidence="3">Belongs to the fructosamine kinase family.</text>
</comment>
<evidence type="ECO:0000256" key="2">
    <source>
        <dbReference type="ARBA" id="ARBA00048655"/>
    </source>
</evidence>